<dbReference type="InterPro" id="IPR003729">
    <property type="entry name" value="Bi_nuclease_dom"/>
</dbReference>
<dbReference type="EMBL" id="PGTN01000018">
    <property type="protein sequence ID" value="PJF48296.1"/>
    <property type="molecule type" value="Genomic_DNA"/>
</dbReference>
<organism evidence="2 3">
    <name type="scientific">Candidatus Thermofonsia Clade 3 bacterium</name>
    <dbReference type="NCBI Taxonomy" id="2364212"/>
    <lineage>
        <taxon>Bacteria</taxon>
        <taxon>Bacillati</taxon>
        <taxon>Chloroflexota</taxon>
        <taxon>Candidatus Thermofontia</taxon>
        <taxon>Candidatus Thermofonsia Clade 3</taxon>
    </lineage>
</organism>
<dbReference type="Gene3D" id="3.10.690.10">
    <property type="entry name" value="Bifunctional nuclease domain"/>
    <property type="match status" value="1"/>
</dbReference>
<dbReference type="Proteomes" id="UP000230790">
    <property type="component" value="Unassembled WGS sequence"/>
</dbReference>
<dbReference type="InterPro" id="IPR036104">
    <property type="entry name" value="BFN_sf"/>
</dbReference>
<dbReference type="GO" id="GO:0004518">
    <property type="term" value="F:nuclease activity"/>
    <property type="evidence" value="ECO:0007669"/>
    <property type="project" value="InterPro"/>
</dbReference>
<protein>
    <recommendedName>
        <fullName evidence="1">BFN domain-containing protein</fullName>
    </recommendedName>
</protein>
<feature type="domain" description="BFN" evidence="1">
    <location>
        <begin position="1"/>
        <end position="133"/>
    </location>
</feature>
<reference evidence="2 3" key="1">
    <citation type="submission" date="2017-11" db="EMBL/GenBank/DDBJ databases">
        <title>Evolution of Phototrophy in the Chloroflexi Phylum Driven by Horizontal Gene Transfer.</title>
        <authorList>
            <person name="Ward L.M."/>
            <person name="Hemp J."/>
            <person name="Shih P.M."/>
            <person name="Mcglynn S.E."/>
            <person name="Fischer W."/>
        </authorList>
    </citation>
    <scope>NUCLEOTIDE SEQUENCE [LARGE SCALE GENOMIC DNA]</scope>
    <source>
        <strain evidence="2">JP3_7</strain>
    </source>
</reference>
<name>A0A2M8QER5_9CHLR</name>
<dbReference type="AlphaFoldDB" id="A0A2M8QER5"/>
<dbReference type="PANTHER" id="PTHR15160:SF1">
    <property type="entry name" value="VON HIPPEL-LINDAU DISEASE TUMOR SUPPRESSOR"/>
    <property type="match status" value="1"/>
</dbReference>
<evidence type="ECO:0000313" key="2">
    <source>
        <dbReference type="EMBL" id="PJF48296.1"/>
    </source>
</evidence>
<dbReference type="PANTHER" id="PTHR15160">
    <property type="entry name" value="VON HIPPEL-LINDAU PROTEIN"/>
    <property type="match status" value="1"/>
</dbReference>
<dbReference type="Pfam" id="PF02577">
    <property type="entry name" value="BFN_dom"/>
    <property type="match status" value="1"/>
</dbReference>
<dbReference type="PROSITE" id="PS51658">
    <property type="entry name" value="BFN"/>
    <property type="match status" value="1"/>
</dbReference>
<proteinExistence type="predicted"/>
<evidence type="ECO:0000313" key="3">
    <source>
        <dbReference type="Proteomes" id="UP000230790"/>
    </source>
</evidence>
<gene>
    <name evidence="2" type="ORF">CUN48_04170</name>
</gene>
<evidence type="ECO:0000259" key="1">
    <source>
        <dbReference type="PROSITE" id="PS51658"/>
    </source>
</evidence>
<accession>A0A2M8QER5</accession>
<dbReference type="SUPFAM" id="SSF103256">
    <property type="entry name" value="Hypothetical protein TM0160"/>
    <property type="match status" value="1"/>
</dbReference>
<sequence>MVEVKVDAVRVNLMGSHRVVILKDVESERFLPIWIGQPEAEAITIHLTNTRVARPLTHDLIVNAIRELGATVRYVVVNDLREETFYARIVLRTRDGKDLSIDSRPSDAIAIAVRVGCSIYVDDDIMAQHGQEPEEEAGQESEEDLGAFKDFLGTLDLDDLDKK</sequence>
<comment type="caution">
    <text evidence="2">The sequence shown here is derived from an EMBL/GenBank/DDBJ whole genome shotgun (WGS) entry which is preliminary data.</text>
</comment>